<gene>
    <name evidence="10" type="ORF">LCGC14_1480010</name>
</gene>
<evidence type="ECO:0000259" key="9">
    <source>
        <dbReference type="Pfam" id="PF04290"/>
    </source>
</evidence>
<evidence type="ECO:0000256" key="6">
    <source>
        <dbReference type="ARBA" id="ARBA00023136"/>
    </source>
</evidence>
<accession>A0A0F9LQ87</accession>
<reference evidence="10" key="1">
    <citation type="journal article" date="2015" name="Nature">
        <title>Complex archaea that bridge the gap between prokaryotes and eukaryotes.</title>
        <authorList>
            <person name="Spang A."/>
            <person name="Saw J.H."/>
            <person name="Jorgensen S.L."/>
            <person name="Zaremba-Niedzwiedzka K."/>
            <person name="Martijn J."/>
            <person name="Lind A.E."/>
            <person name="van Eijk R."/>
            <person name="Schleper C."/>
            <person name="Guy L."/>
            <person name="Ettema T.J."/>
        </authorList>
    </citation>
    <scope>NUCLEOTIDE SEQUENCE</scope>
</reference>
<feature type="transmembrane region" description="Helical" evidence="8">
    <location>
        <begin position="110"/>
        <end position="129"/>
    </location>
</feature>
<feature type="region of interest" description="Disordered" evidence="7">
    <location>
        <begin position="248"/>
        <end position="269"/>
    </location>
</feature>
<name>A0A0F9LQ87_9ZZZZ</name>
<keyword evidence="6 8" id="KW-0472">Membrane</keyword>
<keyword evidence="4 8" id="KW-0812">Transmembrane</keyword>
<evidence type="ECO:0000256" key="3">
    <source>
        <dbReference type="ARBA" id="ARBA00022475"/>
    </source>
</evidence>
<evidence type="ECO:0000256" key="7">
    <source>
        <dbReference type="SAM" id="MobiDB-lite"/>
    </source>
</evidence>
<feature type="transmembrane region" description="Helical" evidence="8">
    <location>
        <begin position="23"/>
        <end position="45"/>
    </location>
</feature>
<evidence type="ECO:0000256" key="8">
    <source>
        <dbReference type="SAM" id="Phobius"/>
    </source>
</evidence>
<keyword evidence="2" id="KW-0813">Transport</keyword>
<comment type="caution">
    <text evidence="10">The sequence shown here is derived from an EMBL/GenBank/DDBJ whole genome shotgun (WGS) entry which is preliminary data.</text>
</comment>
<dbReference type="GO" id="GO:0005886">
    <property type="term" value="C:plasma membrane"/>
    <property type="evidence" value="ECO:0007669"/>
    <property type="project" value="UniProtKB-SubCell"/>
</dbReference>
<evidence type="ECO:0000256" key="5">
    <source>
        <dbReference type="ARBA" id="ARBA00022989"/>
    </source>
</evidence>
<evidence type="ECO:0000256" key="2">
    <source>
        <dbReference type="ARBA" id="ARBA00022448"/>
    </source>
</evidence>
<dbReference type="EMBL" id="LAZR01010506">
    <property type="protein sequence ID" value="KKM66555.1"/>
    <property type="molecule type" value="Genomic_DNA"/>
</dbReference>
<comment type="subcellular location">
    <subcellularLocation>
        <location evidence="1">Cell membrane</location>
        <topology evidence="1">Multi-pass membrane protein</topology>
    </subcellularLocation>
</comment>
<keyword evidence="5 8" id="KW-1133">Transmembrane helix</keyword>
<keyword evidence="3" id="KW-1003">Cell membrane</keyword>
<proteinExistence type="predicted"/>
<feature type="domain" description="Tripartite ATP-independent periplasmic transporters DctQ component" evidence="9">
    <location>
        <begin position="89"/>
        <end position="209"/>
    </location>
</feature>
<dbReference type="AlphaFoldDB" id="A0A0F9LQ87"/>
<dbReference type="Pfam" id="PF04290">
    <property type="entry name" value="DctQ"/>
    <property type="match status" value="1"/>
</dbReference>
<sequence length="269" mass="29480">MFTLIIYLQYISAADSFWSGSHILSLWLLGVIFDLMALLLLYVIVQCLTAGGSSPAAGYARQRLEQVAGVVNRIDYGALWFAGTALAIMVLITFVSVISRAIYKPLPDDITFAEWSLVLLASVMLGTLQGREDHIEVTALSDTLSFRWNLYLRAFACLVGLAAVGRLCMVSFEEVPDSFLEITYGSIYQLPAWPPRIFFMIGVAWWLTRIGIQTVMLPVLIQLDMRNALGTFDPLPLLSQSGTGEGELGELDIDETTTGEPGIGGTRGT</sequence>
<evidence type="ECO:0000256" key="4">
    <source>
        <dbReference type="ARBA" id="ARBA00022692"/>
    </source>
</evidence>
<evidence type="ECO:0000313" key="10">
    <source>
        <dbReference type="EMBL" id="KKM66555.1"/>
    </source>
</evidence>
<evidence type="ECO:0000256" key="1">
    <source>
        <dbReference type="ARBA" id="ARBA00004651"/>
    </source>
</evidence>
<feature type="compositionally biased region" description="Acidic residues" evidence="7">
    <location>
        <begin position="248"/>
        <end position="257"/>
    </location>
</feature>
<organism evidence="10">
    <name type="scientific">marine sediment metagenome</name>
    <dbReference type="NCBI Taxonomy" id="412755"/>
    <lineage>
        <taxon>unclassified sequences</taxon>
        <taxon>metagenomes</taxon>
        <taxon>ecological metagenomes</taxon>
    </lineage>
</organism>
<feature type="transmembrane region" description="Helical" evidence="8">
    <location>
        <begin position="150"/>
        <end position="172"/>
    </location>
</feature>
<protein>
    <recommendedName>
        <fullName evidence="9">Tripartite ATP-independent periplasmic transporters DctQ component domain-containing protein</fullName>
    </recommendedName>
</protein>
<dbReference type="InterPro" id="IPR055348">
    <property type="entry name" value="DctQ"/>
</dbReference>
<feature type="transmembrane region" description="Helical" evidence="8">
    <location>
        <begin position="78"/>
        <end position="98"/>
    </location>
</feature>